<comment type="caution">
    <text evidence="2">The sequence shown here is derived from an EMBL/GenBank/DDBJ whole genome shotgun (WGS) entry which is preliminary data.</text>
</comment>
<evidence type="ECO:0000313" key="2">
    <source>
        <dbReference type="EMBL" id="KEZ88922.1"/>
    </source>
</evidence>
<proteinExistence type="predicted"/>
<sequence length="100" mass="12390">MIYLIKGGIIVEKMDRFIDDEGRIKIWPKKKEVKIEILKYLATKFKYDCLYNEKEVNDIIKKWHTFEDYFLLRRSLIDYKFLCRKKDGSEYWRNSEETHE</sequence>
<protein>
    <submittedName>
        <fullName evidence="2">Transcriptional regulator</fullName>
    </submittedName>
</protein>
<evidence type="ECO:0000313" key="3">
    <source>
        <dbReference type="Proteomes" id="UP000028542"/>
    </source>
</evidence>
<keyword evidence="3" id="KW-1185">Reference proteome</keyword>
<dbReference type="InterPro" id="IPR018656">
    <property type="entry name" value="DUF2087"/>
</dbReference>
<reference evidence="2 3" key="1">
    <citation type="submission" date="2014-07" db="EMBL/GenBank/DDBJ databases">
        <title>Draft genome of Clostridium sulfidigenes 113A isolated from sediments associated with methane hydrate from Krishna Godavari basin.</title>
        <authorList>
            <person name="Honkalas V.S."/>
            <person name="Dabir A.P."/>
            <person name="Arora P."/>
            <person name="Dhakephalkar P.K."/>
        </authorList>
    </citation>
    <scope>NUCLEOTIDE SEQUENCE [LARGE SCALE GENOMIC DNA]</scope>
    <source>
        <strain evidence="2 3">113A</strain>
    </source>
</reference>
<dbReference type="eggNOG" id="COG3860">
    <property type="taxonomic scope" value="Bacteria"/>
</dbReference>
<evidence type="ECO:0000259" key="1">
    <source>
        <dbReference type="Pfam" id="PF09860"/>
    </source>
</evidence>
<dbReference type="Proteomes" id="UP000028542">
    <property type="component" value="Unassembled WGS sequence"/>
</dbReference>
<organism evidence="2 3">
    <name type="scientific">Clostridium sulfidigenes</name>
    <dbReference type="NCBI Taxonomy" id="318464"/>
    <lineage>
        <taxon>Bacteria</taxon>
        <taxon>Bacillati</taxon>
        <taxon>Bacillota</taxon>
        <taxon>Clostridia</taxon>
        <taxon>Eubacteriales</taxon>
        <taxon>Clostridiaceae</taxon>
        <taxon>Clostridium</taxon>
    </lineage>
</organism>
<accession>A0A084JIY8</accession>
<feature type="domain" description="DUF2087" evidence="1">
    <location>
        <begin position="23"/>
        <end position="93"/>
    </location>
</feature>
<dbReference type="STRING" id="318464.IO99_01835"/>
<dbReference type="Pfam" id="PF09860">
    <property type="entry name" value="DUF2087"/>
    <property type="match status" value="1"/>
</dbReference>
<gene>
    <name evidence="2" type="ORF">IO99_01835</name>
</gene>
<name>A0A084JIY8_9CLOT</name>
<dbReference type="EMBL" id="JPMD01000001">
    <property type="protein sequence ID" value="KEZ88922.1"/>
    <property type="molecule type" value="Genomic_DNA"/>
</dbReference>
<dbReference type="AlphaFoldDB" id="A0A084JIY8"/>